<dbReference type="InterPro" id="IPR000524">
    <property type="entry name" value="Tscrpt_reg_HTH_GntR"/>
</dbReference>
<dbReference type="PROSITE" id="PS50949">
    <property type="entry name" value="HTH_GNTR"/>
    <property type="match status" value="1"/>
</dbReference>
<keyword evidence="1" id="KW-0805">Transcription regulation</keyword>
<dbReference type="InterPro" id="IPR036388">
    <property type="entry name" value="WH-like_DNA-bd_sf"/>
</dbReference>
<dbReference type="Pfam" id="PF00392">
    <property type="entry name" value="GntR"/>
    <property type="match status" value="1"/>
</dbReference>
<dbReference type="EMBL" id="JAAKZI010000001">
    <property type="protein sequence ID" value="NGN82011.1"/>
    <property type="molecule type" value="Genomic_DNA"/>
</dbReference>
<organism evidence="5 6">
    <name type="scientific">Arthrobacter silviterrae</name>
    <dbReference type="NCBI Taxonomy" id="2026658"/>
    <lineage>
        <taxon>Bacteria</taxon>
        <taxon>Bacillati</taxon>
        <taxon>Actinomycetota</taxon>
        <taxon>Actinomycetes</taxon>
        <taxon>Micrococcales</taxon>
        <taxon>Micrococcaceae</taxon>
        <taxon>Arthrobacter</taxon>
    </lineage>
</organism>
<evidence type="ECO:0000313" key="6">
    <source>
        <dbReference type="Proteomes" id="UP000479226"/>
    </source>
</evidence>
<evidence type="ECO:0000313" key="5">
    <source>
        <dbReference type="EMBL" id="NGN82011.1"/>
    </source>
</evidence>
<dbReference type="RefSeq" id="WP_165180095.1">
    <property type="nucleotide sequence ID" value="NZ_JAAKZI010000001.1"/>
</dbReference>
<dbReference type="Proteomes" id="UP000479226">
    <property type="component" value="Unassembled WGS sequence"/>
</dbReference>
<evidence type="ECO:0000259" key="4">
    <source>
        <dbReference type="PROSITE" id="PS50949"/>
    </source>
</evidence>
<dbReference type="SMART" id="SM00345">
    <property type="entry name" value="HTH_GNTR"/>
    <property type="match status" value="1"/>
</dbReference>
<keyword evidence="3" id="KW-0804">Transcription</keyword>
<dbReference type="InterPro" id="IPR036390">
    <property type="entry name" value="WH_DNA-bd_sf"/>
</dbReference>
<accession>A0ABX0D8J6</accession>
<sequence length="116" mass="12081">MFVLIDPATATPVFAQIAESIATQIATGTIATGERLPAAKVLAESIGVNFHTVLRAYQELRNDGQIELRRGRGAVVIGAPTANGVRVAVARAAAEAKSAGIPIGTLLALVRKEYES</sequence>
<gene>
    <name evidence="5" type="ORF">G6N77_00835</name>
</gene>
<dbReference type="PANTHER" id="PTHR38445:SF7">
    <property type="entry name" value="GNTR-FAMILY TRANSCRIPTIONAL REGULATOR"/>
    <property type="match status" value="1"/>
</dbReference>
<keyword evidence="2" id="KW-0238">DNA-binding</keyword>
<dbReference type="SUPFAM" id="SSF46785">
    <property type="entry name" value="Winged helix' DNA-binding domain"/>
    <property type="match status" value="1"/>
</dbReference>
<feature type="domain" description="HTH gntR-type" evidence="4">
    <location>
        <begin position="11"/>
        <end position="79"/>
    </location>
</feature>
<name>A0ABX0D8J6_9MICC</name>
<protein>
    <submittedName>
        <fullName evidence="5">GntR family transcriptional regulator</fullName>
    </submittedName>
</protein>
<evidence type="ECO:0000256" key="3">
    <source>
        <dbReference type="ARBA" id="ARBA00023163"/>
    </source>
</evidence>
<reference evidence="5 6" key="1">
    <citation type="submission" date="2020-02" db="EMBL/GenBank/DDBJ databases">
        <title>Genome sequence of the type strain DSM 27180 of Arthrobacter silviterrae.</title>
        <authorList>
            <person name="Gao J."/>
            <person name="Sun J."/>
        </authorList>
    </citation>
    <scope>NUCLEOTIDE SEQUENCE [LARGE SCALE GENOMIC DNA]</scope>
    <source>
        <strain evidence="5 6">DSM 27180</strain>
    </source>
</reference>
<keyword evidence="6" id="KW-1185">Reference proteome</keyword>
<dbReference type="CDD" id="cd07377">
    <property type="entry name" value="WHTH_GntR"/>
    <property type="match status" value="1"/>
</dbReference>
<evidence type="ECO:0000256" key="1">
    <source>
        <dbReference type="ARBA" id="ARBA00023015"/>
    </source>
</evidence>
<dbReference type="Gene3D" id="1.10.10.10">
    <property type="entry name" value="Winged helix-like DNA-binding domain superfamily/Winged helix DNA-binding domain"/>
    <property type="match status" value="1"/>
</dbReference>
<evidence type="ECO:0000256" key="2">
    <source>
        <dbReference type="ARBA" id="ARBA00023125"/>
    </source>
</evidence>
<comment type="caution">
    <text evidence="5">The sequence shown here is derived from an EMBL/GenBank/DDBJ whole genome shotgun (WGS) entry which is preliminary data.</text>
</comment>
<proteinExistence type="predicted"/>
<dbReference type="PANTHER" id="PTHR38445">
    <property type="entry name" value="HTH-TYPE TRANSCRIPTIONAL REPRESSOR YTRA"/>
    <property type="match status" value="1"/>
</dbReference>